<organism evidence="1 2">
    <name type="scientific">Rossellomorea aquimaris</name>
    <dbReference type="NCBI Taxonomy" id="189382"/>
    <lineage>
        <taxon>Bacteria</taxon>
        <taxon>Bacillati</taxon>
        <taxon>Bacillota</taxon>
        <taxon>Bacilli</taxon>
        <taxon>Bacillales</taxon>
        <taxon>Bacillaceae</taxon>
        <taxon>Rossellomorea</taxon>
    </lineage>
</organism>
<comment type="caution">
    <text evidence="1">The sequence shown here is derived from an EMBL/GenBank/DDBJ whole genome shotgun (WGS) entry which is preliminary data.</text>
</comment>
<dbReference type="Pfam" id="PF13056">
    <property type="entry name" value="DUF3918"/>
    <property type="match status" value="1"/>
</dbReference>
<evidence type="ECO:0000313" key="1">
    <source>
        <dbReference type="EMBL" id="TYS86929.1"/>
    </source>
</evidence>
<proteinExistence type="predicted"/>
<dbReference type="AlphaFoldDB" id="A0A5D4UIU9"/>
<dbReference type="InterPro" id="IPR025029">
    <property type="entry name" value="DUF3918"/>
</dbReference>
<evidence type="ECO:0000313" key="2">
    <source>
        <dbReference type="Proteomes" id="UP000324269"/>
    </source>
</evidence>
<name>A0A5D4UIU9_9BACI</name>
<dbReference type="OrthoDB" id="2935265at2"/>
<sequence>MSFLNKTFASIVGFGAGIAASIYSQRSNMMNQRQMKRIRKQVKKLF</sequence>
<dbReference type="RefSeq" id="WP_113971292.1">
    <property type="nucleotide sequence ID" value="NZ_CANLNA010000006.1"/>
</dbReference>
<accession>A0A5D4UIU9</accession>
<dbReference type="Proteomes" id="UP000324269">
    <property type="component" value="Unassembled WGS sequence"/>
</dbReference>
<protein>
    <submittedName>
        <fullName evidence="1">DUF3918 domain-containing protein</fullName>
    </submittedName>
</protein>
<dbReference type="EMBL" id="VTEZ01000002">
    <property type="protein sequence ID" value="TYS86929.1"/>
    <property type="molecule type" value="Genomic_DNA"/>
</dbReference>
<reference evidence="1 2" key="1">
    <citation type="submission" date="2019-08" db="EMBL/GenBank/DDBJ databases">
        <title>Bacillus genomes from the desert of Cuatro Cienegas, Coahuila.</title>
        <authorList>
            <person name="Olmedo-Alvarez G."/>
        </authorList>
    </citation>
    <scope>NUCLEOTIDE SEQUENCE [LARGE SCALE GENOMIC DNA]</scope>
    <source>
        <strain evidence="1 2">CH87b_3T</strain>
    </source>
</reference>
<gene>
    <name evidence="1" type="ORF">FZC85_08020</name>
</gene>